<reference evidence="2" key="1">
    <citation type="journal article" date="2014" name="Front. Microbiol.">
        <title>High frequency of phylogenetically diverse reductive dehalogenase-homologous genes in deep subseafloor sedimentary metagenomes.</title>
        <authorList>
            <person name="Kawai M."/>
            <person name="Futagami T."/>
            <person name="Toyoda A."/>
            <person name="Takaki Y."/>
            <person name="Nishi S."/>
            <person name="Hori S."/>
            <person name="Arai W."/>
            <person name="Tsubouchi T."/>
            <person name="Morono Y."/>
            <person name="Uchiyama I."/>
            <person name="Ito T."/>
            <person name="Fujiyama A."/>
            <person name="Inagaki F."/>
            <person name="Takami H."/>
        </authorList>
    </citation>
    <scope>NUCLEOTIDE SEQUENCE</scope>
    <source>
        <strain evidence="2">Expedition CK06-06</strain>
    </source>
</reference>
<comment type="caution">
    <text evidence="2">The sequence shown here is derived from an EMBL/GenBank/DDBJ whole genome shotgun (WGS) entry which is preliminary data.</text>
</comment>
<dbReference type="AlphaFoldDB" id="X0UZU0"/>
<feature type="compositionally biased region" description="Basic and acidic residues" evidence="1">
    <location>
        <begin position="59"/>
        <end position="72"/>
    </location>
</feature>
<dbReference type="EMBL" id="BARS01029453">
    <property type="protein sequence ID" value="GAG04692.1"/>
    <property type="molecule type" value="Genomic_DNA"/>
</dbReference>
<feature type="region of interest" description="Disordered" evidence="1">
    <location>
        <begin position="39"/>
        <end position="72"/>
    </location>
</feature>
<protein>
    <submittedName>
        <fullName evidence="2">Uncharacterized protein</fullName>
    </submittedName>
</protein>
<evidence type="ECO:0000313" key="2">
    <source>
        <dbReference type="EMBL" id="GAG04692.1"/>
    </source>
</evidence>
<organism evidence="2">
    <name type="scientific">marine sediment metagenome</name>
    <dbReference type="NCBI Taxonomy" id="412755"/>
    <lineage>
        <taxon>unclassified sequences</taxon>
        <taxon>metagenomes</taxon>
        <taxon>ecological metagenomes</taxon>
    </lineage>
</organism>
<proteinExistence type="predicted"/>
<sequence>MQFVPLRNIPASIAGSHLKEGVATDIDAAVAERLVELGLGTAKADPPKPKRKATSESTGSKKSEEPKSKSGD</sequence>
<evidence type="ECO:0000256" key="1">
    <source>
        <dbReference type="SAM" id="MobiDB-lite"/>
    </source>
</evidence>
<name>X0UZU0_9ZZZZ</name>
<gene>
    <name evidence="2" type="ORF">S01H1_46034</name>
</gene>
<accession>X0UZU0</accession>